<evidence type="ECO:0000313" key="2">
    <source>
        <dbReference type="Proteomes" id="UP000800200"/>
    </source>
</evidence>
<sequence>MAVDGDSESIFLYKRRNQRERREIVDMIRDKLGRKNECEIKLLSCAFTQAFTGTPWITCVLQGTCKLKFAPQSLSLPVRYTMNGPTLSRCIRRGSTFQRKLLADRGDLNALLPSPPPAYPQYTVGPPQIQYNAPPSRLQYYASPPQYIAPPAPQFRM</sequence>
<dbReference type="Proteomes" id="UP000800200">
    <property type="component" value="Unassembled WGS sequence"/>
</dbReference>
<dbReference type="AlphaFoldDB" id="A0A6A6DQ04"/>
<name>A0A6A6DQ04_9PEZI</name>
<organism evidence="1 2">
    <name type="scientific">Zopfia rhizophila CBS 207.26</name>
    <dbReference type="NCBI Taxonomy" id="1314779"/>
    <lineage>
        <taxon>Eukaryota</taxon>
        <taxon>Fungi</taxon>
        <taxon>Dikarya</taxon>
        <taxon>Ascomycota</taxon>
        <taxon>Pezizomycotina</taxon>
        <taxon>Dothideomycetes</taxon>
        <taxon>Dothideomycetes incertae sedis</taxon>
        <taxon>Zopfiaceae</taxon>
        <taxon>Zopfia</taxon>
    </lineage>
</organism>
<keyword evidence="2" id="KW-1185">Reference proteome</keyword>
<evidence type="ECO:0000313" key="1">
    <source>
        <dbReference type="EMBL" id="KAF2180000.1"/>
    </source>
</evidence>
<reference evidence="1" key="1">
    <citation type="journal article" date="2020" name="Stud. Mycol.">
        <title>101 Dothideomycetes genomes: a test case for predicting lifestyles and emergence of pathogens.</title>
        <authorList>
            <person name="Haridas S."/>
            <person name="Albert R."/>
            <person name="Binder M."/>
            <person name="Bloem J."/>
            <person name="Labutti K."/>
            <person name="Salamov A."/>
            <person name="Andreopoulos B."/>
            <person name="Baker S."/>
            <person name="Barry K."/>
            <person name="Bills G."/>
            <person name="Bluhm B."/>
            <person name="Cannon C."/>
            <person name="Castanera R."/>
            <person name="Culley D."/>
            <person name="Daum C."/>
            <person name="Ezra D."/>
            <person name="Gonzalez J."/>
            <person name="Henrissat B."/>
            <person name="Kuo A."/>
            <person name="Liang C."/>
            <person name="Lipzen A."/>
            <person name="Lutzoni F."/>
            <person name="Magnuson J."/>
            <person name="Mondo S."/>
            <person name="Nolan M."/>
            <person name="Ohm R."/>
            <person name="Pangilinan J."/>
            <person name="Park H.-J."/>
            <person name="Ramirez L."/>
            <person name="Alfaro M."/>
            <person name="Sun H."/>
            <person name="Tritt A."/>
            <person name="Yoshinaga Y."/>
            <person name="Zwiers L.-H."/>
            <person name="Turgeon B."/>
            <person name="Goodwin S."/>
            <person name="Spatafora J."/>
            <person name="Crous P."/>
            <person name="Grigoriev I."/>
        </authorList>
    </citation>
    <scope>NUCLEOTIDE SEQUENCE</scope>
    <source>
        <strain evidence="1">CBS 207.26</strain>
    </source>
</reference>
<proteinExistence type="predicted"/>
<protein>
    <submittedName>
        <fullName evidence="1">Uncharacterized protein</fullName>
    </submittedName>
</protein>
<gene>
    <name evidence="1" type="ORF">K469DRAFT_693484</name>
</gene>
<dbReference type="EMBL" id="ML994660">
    <property type="protein sequence ID" value="KAF2180000.1"/>
    <property type="molecule type" value="Genomic_DNA"/>
</dbReference>
<accession>A0A6A6DQ04</accession>